<accession>A0A841MWT9</accession>
<dbReference type="GO" id="GO:0006313">
    <property type="term" value="P:DNA transposition"/>
    <property type="evidence" value="ECO:0007669"/>
    <property type="project" value="InterPro"/>
</dbReference>
<dbReference type="EMBL" id="JACIJO010000004">
    <property type="protein sequence ID" value="MBB6328506.1"/>
    <property type="molecule type" value="Genomic_DNA"/>
</dbReference>
<dbReference type="Proteomes" id="UP000588604">
    <property type="component" value="Unassembled WGS sequence"/>
</dbReference>
<dbReference type="AlphaFoldDB" id="A0A841MWT9"/>
<evidence type="ECO:0000313" key="1">
    <source>
        <dbReference type="EMBL" id="MBB6328506.1"/>
    </source>
</evidence>
<protein>
    <recommendedName>
        <fullName evidence="3">Transposase</fullName>
    </recommendedName>
</protein>
<evidence type="ECO:0008006" key="3">
    <source>
        <dbReference type="Google" id="ProtNLM"/>
    </source>
</evidence>
<dbReference type="RefSeq" id="WP_246388571.1">
    <property type="nucleotide sequence ID" value="NZ_JACIJO010000004.1"/>
</dbReference>
<keyword evidence="2" id="KW-1185">Reference proteome</keyword>
<name>A0A841MWT9_9BACT</name>
<dbReference type="InterPro" id="IPR036515">
    <property type="entry name" value="Transposase_17_sf"/>
</dbReference>
<organism evidence="1 2">
    <name type="scientific">Algoriphagus iocasae</name>
    <dbReference type="NCBI Taxonomy" id="1836499"/>
    <lineage>
        <taxon>Bacteria</taxon>
        <taxon>Pseudomonadati</taxon>
        <taxon>Bacteroidota</taxon>
        <taxon>Cytophagia</taxon>
        <taxon>Cytophagales</taxon>
        <taxon>Cyclobacteriaceae</taxon>
        <taxon>Algoriphagus</taxon>
    </lineage>
</organism>
<reference evidence="1 2" key="1">
    <citation type="submission" date="2020-08" db="EMBL/GenBank/DDBJ databases">
        <title>Genomic Encyclopedia of Type Strains, Phase IV (KMG-IV): sequencing the most valuable type-strain genomes for metagenomic binning, comparative biology and taxonomic classification.</title>
        <authorList>
            <person name="Goeker M."/>
        </authorList>
    </citation>
    <scope>NUCLEOTIDE SEQUENCE [LARGE SCALE GENOMIC DNA]</scope>
    <source>
        <strain evidence="1 2">DSM 102044</strain>
    </source>
</reference>
<proteinExistence type="predicted"/>
<evidence type="ECO:0000313" key="2">
    <source>
        <dbReference type="Proteomes" id="UP000588604"/>
    </source>
</evidence>
<dbReference type="GO" id="GO:0004803">
    <property type="term" value="F:transposase activity"/>
    <property type="evidence" value="ECO:0007669"/>
    <property type="project" value="InterPro"/>
</dbReference>
<dbReference type="GO" id="GO:0003677">
    <property type="term" value="F:DNA binding"/>
    <property type="evidence" value="ECO:0007669"/>
    <property type="project" value="InterPro"/>
</dbReference>
<gene>
    <name evidence="1" type="ORF">FHS59_004162</name>
</gene>
<comment type="caution">
    <text evidence="1">The sequence shown here is derived from an EMBL/GenBank/DDBJ whole genome shotgun (WGS) entry which is preliminary data.</text>
</comment>
<sequence length="80" mass="9604">MAKNDFEYHAKFNKRAVDLQFWTHDNHAIELHRPEMIESRMNYIHENPVRAGIVEKPEDFLYSSARNYSGFKGLIDVDYW</sequence>
<dbReference type="Gene3D" id="3.30.70.1290">
    <property type="entry name" value="Transposase IS200-like"/>
    <property type="match status" value="1"/>
</dbReference>